<gene>
    <name evidence="2" type="ORF">BCL93_106194</name>
</gene>
<dbReference type="PROSITE" id="PS51257">
    <property type="entry name" value="PROKAR_LIPOPROTEIN"/>
    <property type="match status" value="1"/>
</dbReference>
<evidence type="ECO:0000313" key="2">
    <source>
        <dbReference type="EMBL" id="RAR60988.1"/>
    </source>
</evidence>
<comment type="caution">
    <text evidence="2">The sequence shown here is derived from an EMBL/GenBank/DDBJ whole genome shotgun (WGS) entry which is preliminary data.</text>
</comment>
<evidence type="ECO:0000256" key="1">
    <source>
        <dbReference type="SAM" id="MobiDB-lite"/>
    </source>
</evidence>
<dbReference type="OrthoDB" id="6173744at2"/>
<dbReference type="Proteomes" id="UP000249700">
    <property type="component" value="Unassembled WGS sequence"/>
</dbReference>
<organism evidence="2 3">
    <name type="scientific">Onishia taeanensis</name>
    <dbReference type="NCBI Taxonomy" id="284577"/>
    <lineage>
        <taxon>Bacteria</taxon>
        <taxon>Pseudomonadati</taxon>
        <taxon>Pseudomonadota</taxon>
        <taxon>Gammaproteobacteria</taxon>
        <taxon>Oceanospirillales</taxon>
        <taxon>Halomonadaceae</taxon>
        <taxon>Onishia</taxon>
    </lineage>
</organism>
<feature type="region of interest" description="Disordered" evidence="1">
    <location>
        <begin position="39"/>
        <end position="69"/>
    </location>
</feature>
<evidence type="ECO:0000313" key="3">
    <source>
        <dbReference type="Proteomes" id="UP000249700"/>
    </source>
</evidence>
<dbReference type="AlphaFoldDB" id="A0A328XWZ2"/>
<name>A0A328XWZ2_9GAMM</name>
<dbReference type="RefSeq" id="WP_112055155.1">
    <property type="nucleotide sequence ID" value="NZ_QLSX01000006.1"/>
</dbReference>
<protein>
    <recommendedName>
        <fullName evidence="4">Lipoprotein</fullName>
    </recommendedName>
</protein>
<sequence length="69" mass="7317">MPHPRLRALPLIAGLLLAMLLTGCTINTYPDGHRETVLGAPGDETPTPYSPGVILDETGEPRAISDAPR</sequence>
<reference evidence="2 3" key="1">
    <citation type="submission" date="2018-06" db="EMBL/GenBank/DDBJ databases">
        <title>Comparative analysis of microorganisms from saline springs in Andes Mountain Range, Colombia.</title>
        <authorList>
            <person name="Rubin E."/>
        </authorList>
    </citation>
    <scope>NUCLEOTIDE SEQUENCE [LARGE SCALE GENOMIC DNA]</scope>
    <source>
        <strain evidence="2 3">USBA-857</strain>
    </source>
</reference>
<accession>A0A328XWZ2</accession>
<evidence type="ECO:0008006" key="4">
    <source>
        <dbReference type="Google" id="ProtNLM"/>
    </source>
</evidence>
<dbReference type="EMBL" id="QLSX01000006">
    <property type="protein sequence ID" value="RAR60988.1"/>
    <property type="molecule type" value="Genomic_DNA"/>
</dbReference>
<proteinExistence type="predicted"/>